<evidence type="ECO:0000313" key="1">
    <source>
        <dbReference type="EMBL" id="GBP26463.1"/>
    </source>
</evidence>
<organism evidence="1 2">
    <name type="scientific">Eumeta variegata</name>
    <name type="common">Bagworm moth</name>
    <name type="synonym">Eumeta japonica</name>
    <dbReference type="NCBI Taxonomy" id="151549"/>
    <lineage>
        <taxon>Eukaryota</taxon>
        <taxon>Metazoa</taxon>
        <taxon>Ecdysozoa</taxon>
        <taxon>Arthropoda</taxon>
        <taxon>Hexapoda</taxon>
        <taxon>Insecta</taxon>
        <taxon>Pterygota</taxon>
        <taxon>Neoptera</taxon>
        <taxon>Endopterygota</taxon>
        <taxon>Lepidoptera</taxon>
        <taxon>Glossata</taxon>
        <taxon>Ditrysia</taxon>
        <taxon>Tineoidea</taxon>
        <taxon>Psychidae</taxon>
        <taxon>Oiketicinae</taxon>
        <taxon>Eumeta</taxon>
    </lineage>
</organism>
<dbReference type="Proteomes" id="UP000299102">
    <property type="component" value="Unassembled WGS sequence"/>
</dbReference>
<comment type="caution">
    <text evidence="1">The sequence shown here is derived from an EMBL/GenBank/DDBJ whole genome shotgun (WGS) entry which is preliminary data.</text>
</comment>
<sequence>MADRPVVLVNGCRATGIRAAITKKNSVKNDKQLKFNKVNDLLTVRVTEKWLQNSTATIDDPPILRRRQESLTEERLPADFGIFLSWPVPEKSEKVSKPLGHEVLEGEDLAVRGIHQIKAPAKTF</sequence>
<keyword evidence="2" id="KW-1185">Reference proteome</keyword>
<evidence type="ECO:0000313" key="2">
    <source>
        <dbReference type="Proteomes" id="UP000299102"/>
    </source>
</evidence>
<reference evidence="1 2" key="1">
    <citation type="journal article" date="2019" name="Commun. Biol.">
        <title>The bagworm genome reveals a unique fibroin gene that provides high tensile strength.</title>
        <authorList>
            <person name="Kono N."/>
            <person name="Nakamura H."/>
            <person name="Ohtoshi R."/>
            <person name="Tomita M."/>
            <person name="Numata K."/>
            <person name="Arakawa K."/>
        </authorList>
    </citation>
    <scope>NUCLEOTIDE SEQUENCE [LARGE SCALE GENOMIC DNA]</scope>
</reference>
<name>A0A4C1UJ10_EUMVA</name>
<gene>
    <name evidence="1" type="ORF">EVAR_85965_1</name>
</gene>
<dbReference type="EMBL" id="BGZK01000181">
    <property type="protein sequence ID" value="GBP26463.1"/>
    <property type="molecule type" value="Genomic_DNA"/>
</dbReference>
<accession>A0A4C1UJ10</accession>
<dbReference type="AlphaFoldDB" id="A0A4C1UJ10"/>
<protein>
    <submittedName>
        <fullName evidence="1">Uncharacterized protein</fullName>
    </submittedName>
</protein>
<proteinExistence type="predicted"/>